<evidence type="ECO:0000313" key="2">
    <source>
        <dbReference type="EMBL" id="ODP27907.1"/>
    </source>
</evidence>
<dbReference type="PATRIC" id="fig|1886670.3.peg.2771"/>
<dbReference type="Pfam" id="PF14256">
    <property type="entry name" value="YwiC"/>
    <property type="match status" value="1"/>
</dbReference>
<dbReference type="Proteomes" id="UP000094578">
    <property type="component" value="Unassembled WGS sequence"/>
</dbReference>
<organism evidence="2 3">
    <name type="scientific">Paenibacillus nuruki</name>
    <dbReference type="NCBI Taxonomy" id="1886670"/>
    <lineage>
        <taxon>Bacteria</taxon>
        <taxon>Bacillati</taxon>
        <taxon>Bacillota</taxon>
        <taxon>Bacilli</taxon>
        <taxon>Bacillales</taxon>
        <taxon>Paenibacillaceae</taxon>
        <taxon>Paenibacillus</taxon>
    </lineage>
</organism>
<feature type="transmembrane region" description="Helical" evidence="1">
    <location>
        <begin position="217"/>
        <end position="236"/>
    </location>
</feature>
<feature type="transmembrane region" description="Helical" evidence="1">
    <location>
        <begin position="33"/>
        <end position="53"/>
    </location>
</feature>
<evidence type="ECO:0000313" key="3">
    <source>
        <dbReference type="Proteomes" id="UP000094578"/>
    </source>
</evidence>
<evidence type="ECO:0008006" key="4">
    <source>
        <dbReference type="Google" id="ProtNLM"/>
    </source>
</evidence>
<sequence>MNRYIPNQHGAWVMLILPFLFGLVAFGGQSLHILLFISWLLLYLLSFPVLQWIKTGKAYKYRQPALVYAGLSIPVLSLLLIYQPDLIGYGIFLGICFVLNMYYARTRNERALINDMIAIVMFCSFIYPVMYIGRTTDWRLATTLFVIAVLYFVGTALYVKTMLRERGNVHYYIGSIFYHIVICGLVSWMNIGLIISFALLLLRSIILPHFKLKSKHVGIIEICFAVLLYVSITILYS</sequence>
<reference evidence="2 3" key="1">
    <citation type="submission" date="2016-08" db="EMBL/GenBank/DDBJ databases">
        <title>Genome sequencing of Paenibacillus sp. TI45-13ar, isolated from Korean traditional nuruk.</title>
        <authorList>
            <person name="Kim S.-J."/>
        </authorList>
    </citation>
    <scope>NUCLEOTIDE SEQUENCE [LARGE SCALE GENOMIC DNA]</scope>
    <source>
        <strain evidence="2 3">TI45-13ar</strain>
    </source>
</reference>
<gene>
    <name evidence="2" type="ORF">PTI45_02726</name>
</gene>
<proteinExistence type="predicted"/>
<protein>
    <recommendedName>
        <fullName evidence="4">YwiC-like protein</fullName>
    </recommendedName>
</protein>
<feature type="transmembrane region" description="Helical" evidence="1">
    <location>
        <begin position="65"/>
        <end position="81"/>
    </location>
</feature>
<dbReference type="EMBL" id="MDER01000045">
    <property type="protein sequence ID" value="ODP27907.1"/>
    <property type="molecule type" value="Genomic_DNA"/>
</dbReference>
<feature type="transmembrane region" description="Helical" evidence="1">
    <location>
        <begin position="9"/>
        <end position="27"/>
    </location>
</feature>
<name>A0A1E3L284_9BACL</name>
<keyword evidence="3" id="KW-1185">Reference proteome</keyword>
<feature type="transmembrane region" description="Helical" evidence="1">
    <location>
        <begin position="138"/>
        <end position="159"/>
    </location>
</feature>
<evidence type="ECO:0000256" key="1">
    <source>
        <dbReference type="SAM" id="Phobius"/>
    </source>
</evidence>
<keyword evidence="1" id="KW-1133">Transmembrane helix</keyword>
<comment type="caution">
    <text evidence="2">The sequence shown here is derived from an EMBL/GenBank/DDBJ whole genome shotgun (WGS) entry which is preliminary data.</text>
</comment>
<dbReference type="AlphaFoldDB" id="A0A1E3L284"/>
<accession>A0A1E3L284</accession>
<dbReference type="InterPro" id="IPR025576">
    <property type="entry name" value="YwiC"/>
</dbReference>
<feature type="transmembrane region" description="Helical" evidence="1">
    <location>
        <begin position="87"/>
        <end position="104"/>
    </location>
</feature>
<dbReference type="STRING" id="1886670.PTI45_02726"/>
<feature type="transmembrane region" description="Helical" evidence="1">
    <location>
        <begin position="111"/>
        <end position="132"/>
    </location>
</feature>
<keyword evidence="1" id="KW-0472">Membrane</keyword>
<dbReference type="RefSeq" id="WP_083243533.1">
    <property type="nucleotide sequence ID" value="NZ_MDER01000045.1"/>
</dbReference>
<keyword evidence="1" id="KW-0812">Transmembrane</keyword>